<organism evidence="1 2">
    <name type="scientific">Stylosanthes scabra</name>
    <dbReference type="NCBI Taxonomy" id="79078"/>
    <lineage>
        <taxon>Eukaryota</taxon>
        <taxon>Viridiplantae</taxon>
        <taxon>Streptophyta</taxon>
        <taxon>Embryophyta</taxon>
        <taxon>Tracheophyta</taxon>
        <taxon>Spermatophyta</taxon>
        <taxon>Magnoliopsida</taxon>
        <taxon>eudicotyledons</taxon>
        <taxon>Gunneridae</taxon>
        <taxon>Pentapetalae</taxon>
        <taxon>rosids</taxon>
        <taxon>fabids</taxon>
        <taxon>Fabales</taxon>
        <taxon>Fabaceae</taxon>
        <taxon>Papilionoideae</taxon>
        <taxon>50 kb inversion clade</taxon>
        <taxon>dalbergioids sensu lato</taxon>
        <taxon>Dalbergieae</taxon>
        <taxon>Pterocarpus clade</taxon>
        <taxon>Stylosanthes</taxon>
    </lineage>
</organism>
<reference evidence="1 2" key="1">
    <citation type="journal article" date="2023" name="Plants (Basel)">
        <title>Bridging the Gap: Combining Genomics and Transcriptomics Approaches to Understand Stylosanthes scabra, an Orphan Legume from the Brazilian Caatinga.</title>
        <authorList>
            <person name="Ferreira-Neto J.R.C."/>
            <person name="da Silva M.D."/>
            <person name="Binneck E."/>
            <person name="de Melo N.F."/>
            <person name="da Silva R.H."/>
            <person name="de Melo A.L.T.M."/>
            <person name="Pandolfi V."/>
            <person name="Bustamante F.O."/>
            <person name="Brasileiro-Vidal A.C."/>
            <person name="Benko-Iseppon A.M."/>
        </authorList>
    </citation>
    <scope>NUCLEOTIDE SEQUENCE [LARGE SCALE GENOMIC DNA]</scope>
    <source>
        <tissue evidence="1">Leaves</tissue>
    </source>
</reference>
<keyword evidence="2" id="KW-1185">Reference proteome</keyword>
<dbReference type="EMBL" id="JASCZI010030216">
    <property type="protein sequence ID" value="MED6118610.1"/>
    <property type="molecule type" value="Genomic_DNA"/>
</dbReference>
<gene>
    <name evidence="1" type="ORF">PIB30_004214</name>
</gene>
<dbReference type="Proteomes" id="UP001341840">
    <property type="component" value="Unassembled WGS sequence"/>
</dbReference>
<evidence type="ECO:0008006" key="3">
    <source>
        <dbReference type="Google" id="ProtNLM"/>
    </source>
</evidence>
<dbReference type="PANTHER" id="PTHR31579">
    <property type="entry name" value="OS03G0796600 PROTEIN"/>
    <property type="match status" value="1"/>
</dbReference>
<comment type="caution">
    <text evidence="1">The sequence shown here is derived from an EMBL/GenBank/DDBJ whole genome shotgun (WGS) entry which is preliminary data.</text>
</comment>
<dbReference type="InterPro" id="IPR006502">
    <property type="entry name" value="PDDEXK-like"/>
</dbReference>
<dbReference type="NCBIfam" id="TIGR01615">
    <property type="entry name" value="A_thal_3542"/>
    <property type="match status" value="1"/>
</dbReference>
<dbReference type="Pfam" id="PF04720">
    <property type="entry name" value="PDDEXK_6"/>
    <property type="match status" value="1"/>
</dbReference>
<name>A0ABU6R3N5_9FABA</name>
<evidence type="ECO:0000313" key="1">
    <source>
        <dbReference type="EMBL" id="MED6118610.1"/>
    </source>
</evidence>
<proteinExistence type="predicted"/>
<dbReference type="PANTHER" id="PTHR31579:SF92">
    <property type="entry name" value="DUF506 FAMILY PROTEIN"/>
    <property type="match status" value="1"/>
</dbReference>
<accession>A0ABU6R3N5</accession>
<evidence type="ECO:0000313" key="2">
    <source>
        <dbReference type="Proteomes" id="UP001341840"/>
    </source>
</evidence>
<protein>
    <recommendedName>
        <fullName evidence="3">DUF506 family protein</fullName>
    </recommendedName>
</protein>
<sequence>MAAAAARIPVRFHRVAAAFDADVARVRLCESSGSEHSPPETFTDLSDLVKSFMESSDSKACEMMEEEEHTVHGKEGDDDVVEERSECFDSEKMETLRDLFSRGDDEKELIRREVEVAVARGIAGETSSPEFKRKLMSRLREKGFDAGLCKSKWEKNGRLTAGDYEYIDVNSSSGKRYIVEVSLASEFEIARPTIQYSSLLRVFPQIFIGRVEELKEVVKLMCGAIKGSMKTRDLHVAPWRRNVYMQAKWFGSYKRTTNPVSTRNASSSSTSTADSLFLQRSIGFEPRASIKTQNCRDDYAKKTRFRNIGHLTSVFNSDGIGLQL</sequence>